<dbReference type="Pfam" id="PF14240">
    <property type="entry name" value="YHYH"/>
    <property type="match status" value="2"/>
</dbReference>
<organism evidence="3 4">
    <name type="scientific">Cyclobacterium marinum (strain ATCC 25205 / DSM 745 / LMG 13164 / NCIMB 1802)</name>
    <name type="common">Flectobacillus marinus</name>
    <dbReference type="NCBI Taxonomy" id="880070"/>
    <lineage>
        <taxon>Bacteria</taxon>
        <taxon>Pseudomonadati</taxon>
        <taxon>Bacteroidota</taxon>
        <taxon>Cytophagia</taxon>
        <taxon>Cytophagales</taxon>
        <taxon>Cyclobacteriaceae</taxon>
        <taxon>Cyclobacterium</taxon>
    </lineage>
</organism>
<dbReference type="RefSeq" id="WP_014020233.1">
    <property type="nucleotide sequence ID" value="NC_015914.1"/>
</dbReference>
<proteinExistence type="predicted"/>
<dbReference type="EMBL" id="CP002955">
    <property type="protein sequence ID" value="AEL25940.1"/>
    <property type="molecule type" value="Genomic_DNA"/>
</dbReference>
<evidence type="ECO:0000259" key="2">
    <source>
        <dbReference type="Pfam" id="PF14240"/>
    </source>
</evidence>
<dbReference type="STRING" id="880070.Cycma_2195"/>
<dbReference type="Proteomes" id="UP000001635">
    <property type="component" value="Chromosome"/>
</dbReference>
<feature type="transmembrane region" description="Helical" evidence="1">
    <location>
        <begin position="7"/>
        <end position="24"/>
    </location>
</feature>
<evidence type="ECO:0000313" key="3">
    <source>
        <dbReference type="EMBL" id="AEL25940.1"/>
    </source>
</evidence>
<dbReference type="eggNOG" id="COG1881">
    <property type="taxonomic scope" value="Bacteria"/>
</dbReference>
<keyword evidence="1" id="KW-0472">Membrane</keyword>
<feature type="domain" description="YHYH" evidence="2">
    <location>
        <begin position="209"/>
        <end position="242"/>
    </location>
</feature>
<accession>G0J3W6</accession>
<keyword evidence="1" id="KW-1133">Transmembrane helix</keyword>
<keyword evidence="1" id="KW-0812">Transmembrane</keyword>
<protein>
    <recommendedName>
        <fullName evidence="2">YHYH domain-containing protein</fullName>
    </recommendedName>
</protein>
<name>G0J3W6_CYCMS</name>
<gene>
    <name evidence="3" type="ordered locus">Cycma_2195</name>
</gene>
<dbReference type="PANTHER" id="PTHR30289:SF8">
    <property type="entry name" value="YHYH DOMAIN-CONTAINING PROTEIN"/>
    <property type="match status" value="1"/>
</dbReference>
<feature type="domain" description="YHYH" evidence="2">
    <location>
        <begin position="111"/>
        <end position="202"/>
    </location>
</feature>
<dbReference type="OrthoDB" id="665834at2"/>
<evidence type="ECO:0000313" key="4">
    <source>
        <dbReference type="Proteomes" id="UP000001635"/>
    </source>
</evidence>
<sequence>MSPSKKIVNNLIVIPSLFIGIFLACSNEMEDLEIEPISNDYDISPILTKFEGTGLSFEISGEKVIFTTQDLPNHTSPYWPSDNALYSEYNGNNPDYRKNPNTIASQNIVLTIPLYPSEASYHQPTPLGAIGISRNGVVFYNQYAGPDQPLTTEINSFDQWAGHPQMRGEYHYHIEPIYLTTTFGEDAFLGLLSDGFPVYGPVENDHVITNEDLDAYHGHFSVTVDFPEGIYHYHINNEDPYLNGNGFFGTPGSITK</sequence>
<dbReference type="AlphaFoldDB" id="G0J3W6"/>
<dbReference type="KEGG" id="cmr:Cycma_2195"/>
<reference evidence="4" key="1">
    <citation type="submission" date="2011-07" db="EMBL/GenBank/DDBJ databases">
        <title>The complete genome of Cyclobacterium marinum DSM 745.</title>
        <authorList>
            <person name="Lucas S."/>
            <person name="Han J."/>
            <person name="Lapidus A."/>
            <person name="Bruce D."/>
            <person name="Goodwin L."/>
            <person name="Pitluck S."/>
            <person name="Peters L."/>
            <person name="Kyrpides N."/>
            <person name="Mavromatis K."/>
            <person name="Ivanova N."/>
            <person name="Ovchinnikova G."/>
            <person name="Chertkov O."/>
            <person name="Detter J.C."/>
            <person name="Tapia R."/>
            <person name="Han C."/>
            <person name="Land M."/>
            <person name="Hauser L."/>
            <person name="Markowitz V."/>
            <person name="Cheng J.-F."/>
            <person name="Hugenholtz P."/>
            <person name="Woyke T."/>
            <person name="Wu D."/>
            <person name="Tindall B."/>
            <person name="Schuetze A."/>
            <person name="Brambilla E."/>
            <person name="Klenk H.-P."/>
            <person name="Eisen J.A."/>
        </authorList>
    </citation>
    <scope>NUCLEOTIDE SEQUENCE [LARGE SCALE GENOMIC DNA]</scope>
    <source>
        <strain evidence="4">ATCC 25205 / DSM 745 / LMG 13164 / NCIMB 1802</strain>
    </source>
</reference>
<dbReference type="PANTHER" id="PTHR30289">
    <property type="entry name" value="UNCHARACTERIZED PROTEIN YBCL-RELATED"/>
    <property type="match status" value="1"/>
</dbReference>
<evidence type="ECO:0000256" key="1">
    <source>
        <dbReference type="SAM" id="Phobius"/>
    </source>
</evidence>
<dbReference type="InterPro" id="IPR025924">
    <property type="entry name" value="YHYH_dom"/>
</dbReference>
<dbReference type="HOGENOM" id="CLU_081229_0_0_10"/>
<dbReference type="PROSITE" id="PS51257">
    <property type="entry name" value="PROKAR_LIPOPROTEIN"/>
    <property type="match status" value="1"/>
</dbReference>
<keyword evidence="4" id="KW-1185">Reference proteome</keyword>